<dbReference type="AlphaFoldDB" id="G7YFD6"/>
<feature type="region of interest" description="Disordered" evidence="3">
    <location>
        <begin position="514"/>
        <end position="612"/>
    </location>
</feature>
<evidence type="ECO:0000313" key="5">
    <source>
        <dbReference type="EMBL" id="GAA51669.1"/>
    </source>
</evidence>
<dbReference type="SUPFAM" id="SSF50978">
    <property type="entry name" value="WD40 repeat-like"/>
    <property type="match status" value="1"/>
</dbReference>
<dbReference type="InterPro" id="IPR000009">
    <property type="entry name" value="PP2A_PR55"/>
</dbReference>
<evidence type="ECO:0000259" key="4">
    <source>
        <dbReference type="Pfam" id="PF14529"/>
    </source>
</evidence>
<proteinExistence type="predicted"/>
<name>G7YFD6_CLOSI</name>
<feature type="domain" description="Endonuclease/exonuclease/phosphatase" evidence="4">
    <location>
        <begin position="626"/>
        <end position="741"/>
    </location>
</feature>
<dbReference type="Pfam" id="PF14529">
    <property type="entry name" value="Exo_endo_phos_2"/>
    <property type="match status" value="1"/>
</dbReference>
<evidence type="ECO:0000256" key="2">
    <source>
        <dbReference type="ARBA" id="ARBA00022737"/>
    </source>
</evidence>
<dbReference type="InterPro" id="IPR015943">
    <property type="entry name" value="WD40/YVTN_repeat-like_dom_sf"/>
</dbReference>
<dbReference type="Proteomes" id="UP000008909">
    <property type="component" value="Unassembled WGS sequence"/>
</dbReference>
<feature type="non-terminal residue" evidence="5">
    <location>
        <position position="1"/>
    </location>
</feature>
<reference evidence="5" key="1">
    <citation type="journal article" date="2011" name="Genome Biol.">
        <title>The draft genome of the carcinogenic human liver fluke Clonorchis sinensis.</title>
        <authorList>
            <person name="Wang X."/>
            <person name="Chen W."/>
            <person name="Huang Y."/>
            <person name="Sun J."/>
            <person name="Men J."/>
            <person name="Liu H."/>
            <person name="Luo F."/>
            <person name="Guo L."/>
            <person name="Lv X."/>
            <person name="Deng C."/>
            <person name="Zhou C."/>
            <person name="Fan Y."/>
            <person name="Li X."/>
            <person name="Huang L."/>
            <person name="Hu Y."/>
            <person name="Liang C."/>
            <person name="Hu X."/>
            <person name="Xu J."/>
            <person name="Yu X."/>
        </authorList>
    </citation>
    <scope>NUCLEOTIDE SEQUENCE [LARGE SCALE GENOMIC DNA]</scope>
    <source>
        <strain evidence="5">Henan</strain>
    </source>
</reference>
<feature type="region of interest" description="Disordered" evidence="3">
    <location>
        <begin position="352"/>
        <end position="372"/>
    </location>
</feature>
<reference key="2">
    <citation type="submission" date="2011-10" db="EMBL/GenBank/DDBJ databases">
        <title>The genome and transcriptome sequence of Clonorchis sinensis provide insights into the carcinogenic liver fluke.</title>
        <authorList>
            <person name="Wang X."/>
            <person name="Huang Y."/>
            <person name="Chen W."/>
            <person name="Liu H."/>
            <person name="Guo L."/>
            <person name="Chen Y."/>
            <person name="Luo F."/>
            <person name="Zhou W."/>
            <person name="Sun J."/>
            <person name="Mao Q."/>
            <person name="Liang P."/>
            <person name="Zhou C."/>
            <person name="Tian Y."/>
            <person name="Men J."/>
            <person name="Lv X."/>
            <person name="Huang L."/>
            <person name="Zhou J."/>
            <person name="Hu Y."/>
            <person name="Li R."/>
            <person name="Zhang F."/>
            <person name="Lei H."/>
            <person name="Li X."/>
            <person name="Hu X."/>
            <person name="Liang C."/>
            <person name="Xu J."/>
            <person name="Wu Z."/>
            <person name="Yu X."/>
        </authorList>
    </citation>
    <scope>NUCLEOTIDE SEQUENCE</scope>
    <source>
        <strain>Henan</strain>
    </source>
</reference>
<keyword evidence="2" id="KW-0677">Repeat</keyword>
<dbReference type="GO" id="GO:0019888">
    <property type="term" value="F:protein phosphatase regulator activity"/>
    <property type="evidence" value="ECO:0007669"/>
    <property type="project" value="InterPro"/>
</dbReference>
<keyword evidence="1" id="KW-0853">WD repeat</keyword>
<dbReference type="Gene3D" id="3.60.10.10">
    <property type="entry name" value="Endonuclease/exonuclease/phosphatase"/>
    <property type="match status" value="1"/>
</dbReference>
<dbReference type="Gene3D" id="2.130.10.10">
    <property type="entry name" value="YVTN repeat-like/Quinoprotein amine dehydrogenase"/>
    <property type="match status" value="1"/>
</dbReference>
<gene>
    <name evidence="5" type="ORF">CLF_106583</name>
</gene>
<evidence type="ECO:0000313" key="6">
    <source>
        <dbReference type="Proteomes" id="UP000008909"/>
    </source>
</evidence>
<sequence>ISTIEFNGDGSYFAYGNGDGIVSVMEMGLAEESEITHARHTCSKPYQSFFSHQSEFDVLKSQAIEARITLIRWLPRSSQSHFLLSANERTIKLWRLSDIPSQNVFNMNFPTERGCRRKLIIRSSTDIRVPRCSPSTAPSTVRVWNKRVFDRAHSFCITGLATSVDRETFFSTDALRINLWNLEVSDEVYSVLDRPLDSVDDRTHLITGLDCSNISPSLFAYCTNRGSVRLHDMRQSTCCDNPILVFNSLSPDEPNILTLFVNAMSDIKMSKTSDRYIFTRDYLTVKESHQFVRTAYHIRLQNARNCLSAWYPVPWYRSSLNGYLCVRLSRSLQRQPIAVLVVTIDLSPVRTSQSGQERETSNMTGPLFSHLTSPTEDKTLRVNVPVGIHRHLSRPTGGSERMCIRFVISHVKGATVNSTPKLQPSWIGSDERSQVVKPTGKPTTCADVDIGECCENRTTTEAVKLPISSSTPSKVASLIVDTTVAQDHDNQSHKPDHGEPNSPSYTQLATLIAGDSDDHTGAKERRLRPNKPYTTRQIRKLLAGFKVQSSEKTSLMGAPPKELPGAATQRSKPHRDTFPTILRQNAQDAKQTQDRPLSNSKPGRPKEVNERATIPLRGSDSLLLGVVYRSPSSPPEDDHFLIRTLGQLSSSYHFTHLLLVGDFNAPKAPWTELQCVGSSGPFAAALTEVVQQSAWTQHFVAPTRYRAGQQPSLLDLVITNERHFVDQVTINAPLGHSDHCVLTFDFICYWARNPEPQTWTRNFCRADFSGMRIFLDQVKLGLASVEHLYKTNVQKVHEADAMFVPKKPARSRMSRKLPKRIRRLLEKRSQLFLKKLTTGDTEDELAFRKMRNRCKSEIRQWNIRKQATIMDLACKNRNVLFKYMRHLRRNKPSAFSLRDRNGEPTSDPIVESEFYRDHYAGLYSVPASSSHPTLSRRTYERPLTDLYAIYQPGINIIIDQALVKGGFYDALGDLCSRAGDSYTVVDAKRVDVQAGMRKMRTSNISF</sequence>
<protein>
    <submittedName>
        <fullName evidence="5">Protein phosphatase PP2A regulatory subunit B</fullName>
    </submittedName>
</protein>
<evidence type="ECO:0000256" key="1">
    <source>
        <dbReference type="ARBA" id="ARBA00022574"/>
    </source>
</evidence>
<keyword evidence="6" id="KW-1185">Reference proteome</keyword>
<dbReference type="GO" id="GO:0000159">
    <property type="term" value="C:protein phosphatase type 2A complex"/>
    <property type="evidence" value="ECO:0007669"/>
    <property type="project" value="InterPro"/>
</dbReference>
<dbReference type="GO" id="GO:0003824">
    <property type="term" value="F:catalytic activity"/>
    <property type="evidence" value="ECO:0007669"/>
    <property type="project" value="InterPro"/>
</dbReference>
<dbReference type="PANTHER" id="PTHR11871">
    <property type="entry name" value="PROTEIN PHOSPHATASE PP2A REGULATORY SUBUNIT B"/>
    <property type="match status" value="1"/>
</dbReference>
<dbReference type="InterPro" id="IPR005135">
    <property type="entry name" value="Endo/exonuclease/phosphatase"/>
</dbReference>
<dbReference type="EMBL" id="DF143184">
    <property type="protein sequence ID" value="GAA51669.1"/>
    <property type="molecule type" value="Genomic_DNA"/>
</dbReference>
<dbReference type="InterPro" id="IPR036322">
    <property type="entry name" value="WD40_repeat_dom_sf"/>
</dbReference>
<evidence type="ECO:0000256" key="3">
    <source>
        <dbReference type="SAM" id="MobiDB-lite"/>
    </source>
</evidence>
<accession>G7YFD6</accession>
<feature type="compositionally biased region" description="Polar residues" evidence="3">
    <location>
        <begin position="582"/>
        <end position="601"/>
    </location>
</feature>
<dbReference type="SUPFAM" id="SSF56219">
    <property type="entry name" value="DNase I-like"/>
    <property type="match status" value="1"/>
</dbReference>
<dbReference type="InterPro" id="IPR036691">
    <property type="entry name" value="Endo/exonu/phosph_ase_sf"/>
</dbReference>
<dbReference type="PRINTS" id="PR00600">
    <property type="entry name" value="PP2APR55"/>
</dbReference>
<organism evidence="5 6">
    <name type="scientific">Clonorchis sinensis</name>
    <name type="common">Chinese liver fluke</name>
    <dbReference type="NCBI Taxonomy" id="79923"/>
    <lineage>
        <taxon>Eukaryota</taxon>
        <taxon>Metazoa</taxon>
        <taxon>Spiralia</taxon>
        <taxon>Lophotrochozoa</taxon>
        <taxon>Platyhelminthes</taxon>
        <taxon>Trematoda</taxon>
        <taxon>Digenea</taxon>
        <taxon>Opisthorchiida</taxon>
        <taxon>Opisthorchiata</taxon>
        <taxon>Opisthorchiidae</taxon>
        <taxon>Clonorchis</taxon>
    </lineage>
</organism>